<dbReference type="EMBL" id="BIFH01000013">
    <property type="protein sequence ID" value="GCD93014.1"/>
    <property type="molecule type" value="Genomic_DNA"/>
</dbReference>
<dbReference type="Proteomes" id="UP000286931">
    <property type="component" value="Unassembled WGS sequence"/>
</dbReference>
<evidence type="ECO:0000313" key="1">
    <source>
        <dbReference type="EMBL" id="GCD93014.1"/>
    </source>
</evidence>
<dbReference type="AlphaFoldDB" id="A0A401YEI6"/>
<dbReference type="RefSeq" id="WP_246126404.1">
    <property type="nucleotide sequence ID" value="NZ_BIFH01000013.1"/>
</dbReference>
<evidence type="ECO:0000313" key="2">
    <source>
        <dbReference type="Proteomes" id="UP000286931"/>
    </source>
</evidence>
<keyword evidence="1" id="KW-0808">Transferase</keyword>
<protein>
    <submittedName>
        <fullName evidence="1">CCA tRNA nucleotidyltransferase</fullName>
    </submittedName>
</protein>
<comment type="caution">
    <text evidence="1">The sequence shown here is derived from an EMBL/GenBank/DDBJ whole genome shotgun (WGS) entry which is preliminary data.</text>
</comment>
<dbReference type="SUPFAM" id="SSF81891">
    <property type="entry name" value="Poly A polymerase C-terminal region-like"/>
    <property type="match status" value="1"/>
</dbReference>
<organism evidence="1 2">
    <name type="scientific">Embleya hyalina</name>
    <dbReference type="NCBI Taxonomy" id="516124"/>
    <lineage>
        <taxon>Bacteria</taxon>
        <taxon>Bacillati</taxon>
        <taxon>Actinomycetota</taxon>
        <taxon>Actinomycetes</taxon>
        <taxon>Kitasatosporales</taxon>
        <taxon>Streptomycetaceae</taxon>
        <taxon>Embleya</taxon>
    </lineage>
</organism>
<keyword evidence="2" id="KW-1185">Reference proteome</keyword>
<name>A0A401YEI6_9ACTN</name>
<reference evidence="1 2" key="1">
    <citation type="submission" date="2018-12" db="EMBL/GenBank/DDBJ databases">
        <title>Draft genome sequence of Embleya hyalina NBRC 13850T.</title>
        <authorList>
            <person name="Komaki H."/>
            <person name="Hosoyama A."/>
            <person name="Kimura A."/>
            <person name="Ichikawa N."/>
            <person name="Tamura T."/>
        </authorList>
    </citation>
    <scope>NUCLEOTIDE SEQUENCE [LARGE SCALE GENOMIC DNA]</scope>
    <source>
        <strain evidence="1 2">NBRC 13850</strain>
    </source>
</reference>
<dbReference type="GO" id="GO:0016740">
    <property type="term" value="F:transferase activity"/>
    <property type="evidence" value="ECO:0007669"/>
    <property type="project" value="UniProtKB-KW"/>
</dbReference>
<proteinExistence type="predicted"/>
<accession>A0A401YEI6</accession>
<gene>
    <name evidence="1" type="ORF">EHYA_00657</name>
</gene>
<sequence length="273" mass="29622">MPYELSAAVGDFDLLRDRTAGIREAVVAPLRQRMGLVPVTEGLLREPAGPAGRDGAGPGRPFTALSAAFERVVGHWSRGGPIAYVEASFHGGDGSQTAAVWRNGARVWGPAHTRDFTGPRADWPINAALALLDVVPSGFEEADHDDLFLAVGLGREQDIDGWRSAGRAARGAANYDEWHREWAAERERTARAAAEFEKSRRLPDVPVALDGRTIMALLGLPPGPPIGAATRHLQDLHLERGPLSREEAVARLRTWAAAQDTWRPRRSQPCDDA</sequence>